<evidence type="ECO:0000313" key="3">
    <source>
        <dbReference type="Proteomes" id="UP000628984"/>
    </source>
</evidence>
<gene>
    <name evidence="2" type="ORF">GCM10011452_13090</name>
</gene>
<organism evidence="2 3">
    <name type="scientific">Gemmobacter lanyuensis</name>
    <dbReference type="NCBI Taxonomy" id="1054497"/>
    <lineage>
        <taxon>Bacteria</taxon>
        <taxon>Pseudomonadati</taxon>
        <taxon>Pseudomonadota</taxon>
        <taxon>Alphaproteobacteria</taxon>
        <taxon>Rhodobacterales</taxon>
        <taxon>Paracoccaceae</taxon>
        <taxon>Gemmobacter</taxon>
    </lineage>
</organism>
<keyword evidence="1" id="KW-0732">Signal</keyword>
<name>A0A918MIX1_9RHOB</name>
<evidence type="ECO:0008006" key="4">
    <source>
        <dbReference type="Google" id="ProtNLM"/>
    </source>
</evidence>
<comment type="caution">
    <text evidence="2">The sequence shown here is derived from an EMBL/GenBank/DDBJ whole genome shotgun (WGS) entry which is preliminary data.</text>
</comment>
<accession>A0A918MIX1</accession>
<reference evidence="2" key="2">
    <citation type="submission" date="2020-09" db="EMBL/GenBank/DDBJ databases">
        <authorList>
            <person name="Sun Q."/>
            <person name="Kim S."/>
        </authorList>
    </citation>
    <scope>NUCLEOTIDE SEQUENCE</scope>
    <source>
        <strain evidence="2">KCTC 23714</strain>
    </source>
</reference>
<feature type="signal peptide" evidence="1">
    <location>
        <begin position="1"/>
        <end position="21"/>
    </location>
</feature>
<dbReference type="Proteomes" id="UP000628984">
    <property type="component" value="Unassembled WGS sequence"/>
</dbReference>
<evidence type="ECO:0000256" key="1">
    <source>
        <dbReference type="SAM" id="SignalP"/>
    </source>
</evidence>
<dbReference type="EMBL" id="BMYQ01000002">
    <property type="protein sequence ID" value="GGW26304.1"/>
    <property type="molecule type" value="Genomic_DNA"/>
</dbReference>
<feature type="chain" id="PRO_5037990750" description="Argininosuccinate lyase" evidence="1">
    <location>
        <begin position="22"/>
        <end position="104"/>
    </location>
</feature>
<reference evidence="2" key="1">
    <citation type="journal article" date="2014" name="Int. J. Syst. Evol. Microbiol.">
        <title>Complete genome sequence of Corynebacterium casei LMG S-19264T (=DSM 44701T), isolated from a smear-ripened cheese.</title>
        <authorList>
            <consortium name="US DOE Joint Genome Institute (JGI-PGF)"/>
            <person name="Walter F."/>
            <person name="Albersmeier A."/>
            <person name="Kalinowski J."/>
            <person name="Ruckert C."/>
        </authorList>
    </citation>
    <scope>NUCLEOTIDE SEQUENCE</scope>
    <source>
        <strain evidence="2">KCTC 23714</strain>
    </source>
</reference>
<dbReference type="RefSeq" id="WP_189633031.1">
    <property type="nucleotide sequence ID" value="NZ_BMYQ01000002.1"/>
</dbReference>
<evidence type="ECO:0000313" key="2">
    <source>
        <dbReference type="EMBL" id="GGW26304.1"/>
    </source>
</evidence>
<protein>
    <recommendedName>
        <fullName evidence="4">Argininosuccinate lyase</fullName>
    </recommendedName>
</protein>
<proteinExistence type="predicted"/>
<dbReference type="AlphaFoldDB" id="A0A918MIX1"/>
<keyword evidence="3" id="KW-1185">Reference proteome</keyword>
<sequence length="104" mass="10809">MIGRSAFTVVALAAMTLPALADDVTFTLSNMSSADLTEFYASPVGNDNWEENILGGGVLSAGASGEVTINGAQGCDYDLRMVFADGDVVEDSSNICDTATYTIQ</sequence>